<organism evidence="3 4">
    <name type="scientific">Aspergillus turcosus</name>
    <dbReference type="NCBI Taxonomy" id="1245748"/>
    <lineage>
        <taxon>Eukaryota</taxon>
        <taxon>Fungi</taxon>
        <taxon>Dikarya</taxon>
        <taxon>Ascomycota</taxon>
        <taxon>Pezizomycotina</taxon>
        <taxon>Eurotiomycetes</taxon>
        <taxon>Eurotiomycetidae</taxon>
        <taxon>Eurotiales</taxon>
        <taxon>Aspergillaceae</taxon>
        <taxon>Aspergillus</taxon>
        <taxon>Aspergillus subgen. Fumigati</taxon>
    </lineage>
</organism>
<evidence type="ECO:0000256" key="1">
    <source>
        <dbReference type="SAM" id="Coils"/>
    </source>
</evidence>
<protein>
    <submittedName>
        <fullName evidence="3">Uncharacterized protein</fullName>
    </submittedName>
</protein>
<feature type="region of interest" description="Disordered" evidence="2">
    <location>
        <begin position="264"/>
        <end position="285"/>
    </location>
</feature>
<accession>A0A3R7IZY5</accession>
<keyword evidence="4" id="KW-1185">Reference proteome</keyword>
<dbReference type="STRING" id="1245748.A0A3R7IZY5"/>
<dbReference type="AlphaFoldDB" id="A0A3R7IZY5"/>
<comment type="caution">
    <text evidence="3">The sequence shown here is derived from an EMBL/GenBank/DDBJ whole genome shotgun (WGS) entry which is preliminary data.</text>
</comment>
<dbReference type="Proteomes" id="UP000215289">
    <property type="component" value="Unassembled WGS sequence"/>
</dbReference>
<reference evidence="3 4" key="1">
    <citation type="submission" date="2018-08" db="EMBL/GenBank/DDBJ databases">
        <title>Draft genome sequences of two Aspergillus turcosus clinical strains isolated from bronchoalveolar lavage fluid: one azole-susceptible and the other azole-resistant.</title>
        <authorList>
            <person name="Parent-Michaud M."/>
            <person name="Dufresne P.J."/>
            <person name="Fournier E."/>
            <person name="Martineau C."/>
            <person name="Moreira S."/>
            <person name="Perkins V."/>
            <person name="De Repentigny L."/>
            <person name="Dufresne S.F."/>
        </authorList>
    </citation>
    <scope>NUCLEOTIDE SEQUENCE [LARGE SCALE GENOMIC DNA]</scope>
    <source>
        <strain evidence="3">HMR AF 1038</strain>
    </source>
</reference>
<keyword evidence="1" id="KW-0175">Coiled coil</keyword>
<dbReference type="OrthoDB" id="4364812at2759"/>
<dbReference type="EMBL" id="NIDN02000304">
    <property type="protein sequence ID" value="RLL93490.1"/>
    <property type="molecule type" value="Genomic_DNA"/>
</dbReference>
<evidence type="ECO:0000313" key="4">
    <source>
        <dbReference type="Proteomes" id="UP000215289"/>
    </source>
</evidence>
<feature type="compositionally biased region" description="Acidic residues" evidence="2">
    <location>
        <begin position="271"/>
        <end position="285"/>
    </location>
</feature>
<evidence type="ECO:0000313" key="3">
    <source>
        <dbReference type="EMBL" id="RLL93490.1"/>
    </source>
</evidence>
<proteinExistence type="predicted"/>
<feature type="coiled-coil region" evidence="1">
    <location>
        <begin position="147"/>
        <end position="174"/>
    </location>
</feature>
<gene>
    <name evidence="3" type="ORF">CFD26_101639</name>
</gene>
<evidence type="ECO:0000256" key="2">
    <source>
        <dbReference type="SAM" id="MobiDB-lite"/>
    </source>
</evidence>
<sequence>MEDPILSAADLFLLERWQEDSPLSPDAQREQIFGEFMTLGVDGQQPYKDRREQRGSRWSVLTPEERGILERVRQPVPERVHDWTPWLRTCYEPSTEAAFSKIVDWLEYQLGGGQVVILNDPALYNFGPEWHKIFLRIPQLLESWDSAEGYHERLREALREESDLDEELEDYGEDEDDYIMYYWAVVNGRIHIVDKTTLATEGRNAGKVRIVWYDACGRVVRSYRAEVGEAANYTPVDNYMLNEHACWLNGKVGKEYKWGAPLGPPLRLESEGDGEDTEGSADDGE</sequence>
<name>A0A3R7IZY5_9EURO</name>